<keyword evidence="3" id="KW-1185">Reference proteome</keyword>
<evidence type="ECO:0000313" key="2">
    <source>
        <dbReference type="EMBL" id="OQV11996.1"/>
    </source>
</evidence>
<accession>A0A1W0W9W5</accession>
<reference evidence="3" key="1">
    <citation type="submission" date="2017-01" db="EMBL/GenBank/DDBJ databases">
        <title>Comparative genomics of anhydrobiosis in the tardigrade Hypsibius dujardini.</title>
        <authorList>
            <person name="Yoshida Y."/>
            <person name="Koutsovoulos G."/>
            <person name="Laetsch D."/>
            <person name="Stevens L."/>
            <person name="Kumar S."/>
            <person name="Horikawa D."/>
            <person name="Ishino K."/>
            <person name="Komine S."/>
            <person name="Tomita M."/>
            <person name="Blaxter M."/>
            <person name="Arakawa K."/>
        </authorList>
    </citation>
    <scope>NUCLEOTIDE SEQUENCE [LARGE SCALE GENOMIC DNA]</scope>
    <source>
        <strain evidence="3">Z151</strain>
    </source>
</reference>
<name>A0A1W0W9W5_HYPEX</name>
<feature type="region of interest" description="Disordered" evidence="1">
    <location>
        <begin position="1"/>
        <end position="25"/>
    </location>
</feature>
<feature type="compositionally biased region" description="Basic and acidic residues" evidence="1">
    <location>
        <begin position="9"/>
        <end position="20"/>
    </location>
</feature>
<dbReference type="EMBL" id="MTYJ01000156">
    <property type="protein sequence ID" value="OQV11996.1"/>
    <property type="molecule type" value="Genomic_DNA"/>
</dbReference>
<dbReference type="Proteomes" id="UP000192578">
    <property type="component" value="Unassembled WGS sequence"/>
</dbReference>
<organism evidence="2 3">
    <name type="scientific">Hypsibius exemplaris</name>
    <name type="common">Freshwater tardigrade</name>
    <dbReference type="NCBI Taxonomy" id="2072580"/>
    <lineage>
        <taxon>Eukaryota</taxon>
        <taxon>Metazoa</taxon>
        <taxon>Ecdysozoa</taxon>
        <taxon>Tardigrada</taxon>
        <taxon>Eutardigrada</taxon>
        <taxon>Parachela</taxon>
        <taxon>Hypsibioidea</taxon>
        <taxon>Hypsibiidae</taxon>
        <taxon>Hypsibius</taxon>
    </lineage>
</organism>
<protein>
    <submittedName>
        <fullName evidence="2">Uncharacterized protein</fullName>
    </submittedName>
</protein>
<dbReference type="AlphaFoldDB" id="A0A1W0W9W5"/>
<proteinExistence type="predicted"/>
<sequence>MSADNSGILEERNGTDERELPPAAASEPVVVAAVEDGEAQQENAPQKDIIVPVATKNLHLNQKFLQDLSSLPCDGTTSIPIKIAVPMLSADDLFKYSETTGAEILMS</sequence>
<comment type="caution">
    <text evidence="2">The sequence shown here is derived from an EMBL/GenBank/DDBJ whole genome shotgun (WGS) entry which is preliminary data.</text>
</comment>
<evidence type="ECO:0000313" key="3">
    <source>
        <dbReference type="Proteomes" id="UP000192578"/>
    </source>
</evidence>
<evidence type="ECO:0000256" key="1">
    <source>
        <dbReference type="SAM" id="MobiDB-lite"/>
    </source>
</evidence>
<gene>
    <name evidence="2" type="ORF">BV898_13720</name>
</gene>